<evidence type="ECO:0000313" key="2">
    <source>
        <dbReference type="Proteomes" id="UP001630127"/>
    </source>
</evidence>
<sequence length="146" mass="17127">MGQGDRRIWRSRGIEFNDVVESEDGLNRGVPHFPRVKVIIRGNQDLSDGMGFSSYVRVLKGDVGIPLRKKASSLKEMMSIRLLRSPVKFLTVKLRYQWWWWKDEQETDMVEKFVFRKLVGARKDTLILHHLLVSLLPLLDYPNYPN</sequence>
<protein>
    <submittedName>
        <fullName evidence="1">Uncharacterized protein</fullName>
    </submittedName>
</protein>
<dbReference type="AlphaFoldDB" id="A0ABD2YL78"/>
<accession>A0ABD2YL78</accession>
<reference evidence="1 2" key="1">
    <citation type="submission" date="2024-11" db="EMBL/GenBank/DDBJ databases">
        <title>A near-complete genome assembly of Cinchona calisaya.</title>
        <authorList>
            <person name="Lian D.C."/>
            <person name="Zhao X.W."/>
            <person name="Wei L."/>
        </authorList>
    </citation>
    <scope>NUCLEOTIDE SEQUENCE [LARGE SCALE GENOMIC DNA]</scope>
    <source>
        <tissue evidence="1">Nenye</tissue>
    </source>
</reference>
<keyword evidence="2" id="KW-1185">Reference proteome</keyword>
<dbReference type="EMBL" id="JBJUIK010000013">
    <property type="protein sequence ID" value="KAL3506665.1"/>
    <property type="molecule type" value="Genomic_DNA"/>
</dbReference>
<dbReference type="Proteomes" id="UP001630127">
    <property type="component" value="Unassembled WGS sequence"/>
</dbReference>
<organism evidence="1 2">
    <name type="scientific">Cinchona calisaya</name>
    <dbReference type="NCBI Taxonomy" id="153742"/>
    <lineage>
        <taxon>Eukaryota</taxon>
        <taxon>Viridiplantae</taxon>
        <taxon>Streptophyta</taxon>
        <taxon>Embryophyta</taxon>
        <taxon>Tracheophyta</taxon>
        <taxon>Spermatophyta</taxon>
        <taxon>Magnoliopsida</taxon>
        <taxon>eudicotyledons</taxon>
        <taxon>Gunneridae</taxon>
        <taxon>Pentapetalae</taxon>
        <taxon>asterids</taxon>
        <taxon>lamiids</taxon>
        <taxon>Gentianales</taxon>
        <taxon>Rubiaceae</taxon>
        <taxon>Cinchonoideae</taxon>
        <taxon>Cinchoneae</taxon>
        <taxon>Cinchona</taxon>
    </lineage>
</organism>
<name>A0ABD2YL78_9GENT</name>
<proteinExistence type="predicted"/>
<gene>
    <name evidence="1" type="ORF">ACH5RR_032047</name>
</gene>
<evidence type="ECO:0000313" key="1">
    <source>
        <dbReference type="EMBL" id="KAL3506665.1"/>
    </source>
</evidence>
<comment type="caution">
    <text evidence="1">The sequence shown here is derived from an EMBL/GenBank/DDBJ whole genome shotgun (WGS) entry which is preliminary data.</text>
</comment>